<protein>
    <submittedName>
        <fullName evidence="2">Uncharacterized protein</fullName>
    </submittedName>
</protein>
<organism evidence="2">
    <name type="scientific">viral metagenome</name>
    <dbReference type="NCBI Taxonomy" id="1070528"/>
    <lineage>
        <taxon>unclassified sequences</taxon>
        <taxon>metagenomes</taxon>
        <taxon>organismal metagenomes</taxon>
    </lineage>
</organism>
<name>A0A6M3KIK6_9ZZZZ</name>
<dbReference type="EMBL" id="MT142459">
    <property type="protein sequence ID" value="QJA81434.1"/>
    <property type="molecule type" value="Genomic_DNA"/>
</dbReference>
<accession>A0A6M3KIK6</accession>
<sequence>MLTLYVIPSGRKNSDINQTVESFSGLKMEFKSVHNIAEIMVLRKEVISEDDWFCVLFDNEKISEGLRTYLPVYFGYPSDVLVAIKKDKEDKTTQSPRFFKNHVELPDESLLPSKEGNYRFLRIMDGWVLENDLH</sequence>
<reference evidence="2" key="1">
    <citation type="submission" date="2020-03" db="EMBL/GenBank/DDBJ databases">
        <title>The deep terrestrial virosphere.</title>
        <authorList>
            <person name="Holmfeldt K."/>
            <person name="Nilsson E."/>
            <person name="Simone D."/>
            <person name="Lopez-Fernandez M."/>
            <person name="Wu X."/>
            <person name="de Brujin I."/>
            <person name="Lundin D."/>
            <person name="Andersson A."/>
            <person name="Bertilsson S."/>
            <person name="Dopson M."/>
        </authorList>
    </citation>
    <scope>NUCLEOTIDE SEQUENCE</scope>
    <source>
        <strain evidence="2">MM415A00534</strain>
        <strain evidence="1">MM415B00395</strain>
    </source>
</reference>
<dbReference type="EMBL" id="MT141539">
    <property type="protein sequence ID" value="QJA65481.1"/>
    <property type="molecule type" value="Genomic_DNA"/>
</dbReference>
<proteinExistence type="predicted"/>
<evidence type="ECO:0000313" key="1">
    <source>
        <dbReference type="EMBL" id="QJA65481.1"/>
    </source>
</evidence>
<evidence type="ECO:0000313" key="2">
    <source>
        <dbReference type="EMBL" id="QJA81434.1"/>
    </source>
</evidence>
<gene>
    <name evidence="2" type="ORF">MM415A00534_0006</name>
    <name evidence="1" type="ORF">MM415B00395_0027</name>
</gene>
<dbReference type="AlphaFoldDB" id="A0A6M3KIK6"/>